<evidence type="ECO:0000313" key="1">
    <source>
        <dbReference type="EMBL" id="KAF2561614.1"/>
    </source>
</evidence>
<dbReference type="AlphaFoldDB" id="A0A3N6QXS8"/>
<gene>
    <name evidence="2" type="ORF">F2Q68_00009841</name>
    <name evidence="1" type="ORF">F2Q70_00016873</name>
</gene>
<name>A0A3N6QXS8_BRACR</name>
<dbReference type="Proteomes" id="UP000712281">
    <property type="component" value="Unassembled WGS sequence"/>
</dbReference>
<organism evidence="1">
    <name type="scientific">Brassica cretica</name>
    <name type="common">Mustard</name>
    <dbReference type="NCBI Taxonomy" id="69181"/>
    <lineage>
        <taxon>Eukaryota</taxon>
        <taxon>Viridiplantae</taxon>
        <taxon>Streptophyta</taxon>
        <taxon>Embryophyta</taxon>
        <taxon>Tracheophyta</taxon>
        <taxon>Spermatophyta</taxon>
        <taxon>Magnoliopsida</taxon>
        <taxon>eudicotyledons</taxon>
        <taxon>Gunneridae</taxon>
        <taxon>Pentapetalae</taxon>
        <taxon>rosids</taxon>
        <taxon>malvids</taxon>
        <taxon>Brassicales</taxon>
        <taxon>Brassicaceae</taxon>
        <taxon>Brassiceae</taxon>
        <taxon>Brassica</taxon>
    </lineage>
</organism>
<comment type="caution">
    <text evidence="1">The sequence shown here is derived from an EMBL/GenBank/DDBJ whole genome shotgun (WGS) entry which is preliminary data.</text>
</comment>
<protein>
    <submittedName>
        <fullName evidence="1">Uncharacterized protein</fullName>
    </submittedName>
</protein>
<reference evidence="1" key="1">
    <citation type="submission" date="2019-12" db="EMBL/GenBank/DDBJ databases">
        <title>Genome sequencing and annotation of Brassica cretica.</title>
        <authorList>
            <person name="Studholme D.J."/>
            <person name="Sarris P.F."/>
        </authorList>
    </citation>
    <scope>NUCLEOTIDE SEQUENCE</scope>
    <source>
        <strain evidence="2">PFS-001/15</strain>
        <strain evidence="1">PFS-102/07</strain>
        <tissue evidence="1">Leaf</tissue>
    </source>
</reference>
<evidence type="ECO:0000313" key="2">
    <source>
        <dbReference type="EMBL" id="KAF2598309.1"/>
    </source>
</evidence>
<sequence length="63" mass="6771">MPKGGEPGRDRAAPHMASRACMEPVAIWRPALASGRSLYGDPSLHGAGHHMVIRACIRPVAIW</sequence>
<dbReference type="EMBL" id="QGKY02001250">
    <property type="protein sequence ID" value="KAF2561614.1"/>
    <property type="molecule type" value="Genomic_DNA"/>
</dbReference>
<dbReference type="EMBL" id="QGKW02000717">
    <property type="protein sequence ID" value="KAF2598309.1"/>
    <property type="molecule type" value="Genomic_DNA"/>
</dbReference>
<accession>A0A3N6QXS8</accession>
<proteinExistence type="predicted"/>